<dbReference type="AlphaFoldDB" id="A0A7X8XVQ5"/>
<comment type="caution">
    <text evidence="2">The sequence shown here is derived from an EMBL/GenBank/DDBJ whole genome shotgun (WGS) entry which is preliminary data.</text>
</comment>
<reference evidence="2 3" key="1">
    <citation type="submission" date="2020-04" db="EMBL/GenBank/DDBJ databases">
        <title>Flammeovirga sp. SR4, a novel species isolated from seawater.</title>
        <authorList>
            <person name="Wang X."/>
        </authorList>
    </citation>
    <scope>NUCLEOTIDE SEQUENCE [LARGE SCALE GENOMIC DNA]</scope>
    <source>
        <strain evidence="2 3">SR4</strain>
    </source>
</reference>
<dbReference type="RefSeq" id="WP_168882209.1">
    <property type="nucleotide sequence ID" value="NZ_JABAIL010000003.1"/>
</dbReference>
<dbReference type="InterPro" id="IPR019587">
    <property type="entry name" value="Polyketide_cyclase/dehydratase"/>
</dbReference>
<protein>
    <submittedName>
        <fullName evidence="2">SRPBCC domain-containing protein</fullName>
    </submittedName>
</protein>
<sequence>MEIINSKWILIIGIPLVIIIVLYFLGNKSVHTEIKINATPEQIWKVLMNKDQYREWNTVLIPVKGNLNVGETVEYEFHQDSENQSIIPSKVLKIETNRLLNQGGGIPGILTYNHCYIIDQTESGSKLTIHEDYKGIGVPFWNPSPVQRAYERLCHNLKDRVESLNK</sequence>
<dbReference type="SUPFAM" id="SSF55961">
    <property type="entry name" value="Bet v1-like"/>
    <property type="match status" value="1"/>
</dbReference>
<dbReference type="InterPro" id="IPR023393">
    <property type="entry name" value="START-like_dom_sf"/>
</dbReference>
<evidence type="ECO:0000313" key="3">
    <source>
        <dbReference type="Proteomes" id="UP000585050"/>
    </source>
</evidence>
<dbReference type="EMBL" id="JABAIL010000003">
    <property type="protein sequence ID" value="NLR91489.1"/>
    <property type="molecule type" value="Genomic_DNA"/>
</dbReference>
<keyword evidence="1" id="KW-1133">Transmembrane helix</keyword>
<evidence type="ECO:0000256" key="1">
    <source>
        <dbReference type="SAM" id="Phobius"/>
    </source>
</evidence>
<keyword evidence="1" id="KW-0472">Membrane</keyword>
<feature type="transmembrane region" description="Helical" evidence="1">
    <location>
        <begin position="6"/>
        <end position="25"/>
    </location>
</feature>
<organism evidence="2 3">
    <name type="scientific">Flammeovirga agarivorans</name>
    <dbReference type="NCBI Taxonomy" id="2726742"/>
    <lineage>
        <taxon>Bacteria</taxon>
        <taxon>Pseudomonadati</taxon>
        <taxon>Bacteroidota</taxon>
        <taxon>Cytophagia</taxon>
        <taxon>Cytophagales</taxon>
        <taxon>Flammeovirgaceae</taxon>
        <taxon>Flammeovirga</taxon>
    </lineage>
</organism>
<proteinExistence type="predicted"/>
<dbReference type="Proteomes" id="UP000585050">
    <property type="component" value="Unassembled WGS sequence"/>
</dbReference>
<keyword evidence="1" id="KW-0812">Transmembrane</keyword>
<name>A0A7X8XVQ5_9BACT</name>
<keyword evidence="3" id="KW-1185">Reference proteome</keyword>
<accession>A0A7X8XVQ5</accession>
<dbReference type="CDD" id="cd07822">
    <property type="entry name" value="SRPBCC_4"/>
    <property type="match status" value="1"/>
</dbReference>
<dbReference type="PANTHER" id="PTHR36166:SF1">
    <property type="entry name" value="SRPBCC DOMAIN-CONTAINING PROTEIN"/>
    <property type="match status" value="1"/>
</dbReference>
<dbReference type="Pfam" id="PF10604">
    <property type="entry name" value="Polyketide_cyc2"/>
    <property type="match status" value="1"/>
</dbReference>
<gene>
    <name evidence="2" type="ORF">HGP29_09745</name>
</gene>
<dbReference type="Gene3D" id="3.30.530.20">
    <property type="match status" value="1"/>
</dbReference>
<evidence type="ECO:0000313" key="2">
    <source>
        <dbReference type="EMBL" id="NLR91489.1"/>
    </source>
</evidence>
<dbReference type="PANTHER" id="PTHR36166">
    <property type="entry name" value="CHROMOSOME 9, WHOLE GENOME SHOTGUN SEQUENCE"/>
    <property type="match status" value="1"/>
</dbReference>